<keyword evidence="1" id="KW-0812">Transmembrane</keyword>
<feature type="transmembrane region" description="Helical" evidence="1">
    <location>
        <begin position="144"/>
        <end position="163"/>
    </location>
</feature>
<sequence>MKGLIIKDFCIMSLQKRFVLLMLIAGVFLYKISPYTAILYMSFIFASIAIGTISYDQYENGMLYLLSTPVKKKEYVIEKFIVSLIMTVIGWTVSFLICLIMMIIQNEFSIEFLIISITMLPIAYMVSSLQIPIKLKFEAEKSKIATMITTIFLVSLFTVIPLINMNISIVFLGILMMVLIVLFYRISIQIISKKEY</sequence>
<reference evidence="2 3" key="1">
    <citation type="submission" date="2019-08" db="EMBL/GenBank/DDBJ databases">
        <title>In-depth cultivation of the pig gut microbiome towards novel bacterial diversity and tailored functional studies.</title>
        <authorList>
            <person name="Wylensek D."/>
            <person name="Hitch T.C.A."/>
            <person name="Clavel T."/>
        </authorList>
    </citation>
    <scope>NUCLEOTIDE SEQUENCE [LARGE SCALE GENOMIC DNA]</scope>
    <source>
        <strain evidence="2 3">LKV-178-WT-2G</strain>
    </source>
</reference>
<organism evidence="2 3">
    <name type="scientific">Floccifex porci</name>
    <dbReference type="NCBI Taxonomy" id="2606629"/>
    <lineage>
        <taxon>Bacteria</taxon>
        <taxon>Bacillati</taxon>
        <taxon>Bacillota</taxon>
        <taxon>Erysipelotrichia</taxon>
        <taxon>Erysipelotrichales</taxon>
        <taxon>Erysipelotrichaceae</taxon>
        <taxon>Floccifex</taxon>
    </lineage>
</organism>
<keyword evidence="1" id="KW-0472">Membrane</keyword>
<dbReference type="RefSeq" id="WP_154459609.1">
    <property type="nucleotide sequence ID" value="NZ_VUMM01000003.1"/>
</dbReference>
<dbReference type="InterPro" id="IPR025699">
    <property type="entry name" value="ABC2_memb-like"/>
</dbReference>
<dbReference type="Pfam" id="PF13346">
    <property type="entry name" value="ABC2_membrane_5"/>
    <property type="match status" value="1"/>
</dbReference>
<proteinExistence type="predicted"/>
<feature type="transmembrane region" description="Helical" evidence="1">
    <location>
        <begin position="38"/>
        <end position="55"/>
    </location>
</feature>
<accession>A0A7X2N375</accession>
<feature type="transmembrane region" description="Helical" evidence="1">
    <location>
        <begin position="110"/>
        <end position="132"/>
    </location>
</feature>
<feature type="transmembrane region" description="Helical" evidence="1">
    <location>
        <begin position="169"/>
        <end position="186"/>
    </location>
</feature>
<dbReference type="Proteomes" id="UP000470082">
    <property type="component" value="Unassembled WGS sequence"/>
</dbReference>
<evidence type="ECO:0000313" key="2">
    <source>
        <dbReference type="EMBL" id="MSS01148.1"/>
    </source>
</evidence>
<dbReference type="EMBL" id="VUMM01000003">
    <property type="protein sequence ID" value="MSS01148.1"/>
    <property type="molecule type" value="Genomic_DNA"/>
</dbReference>
<gene>
    <name evidence="2" type="ORF">FYJ50_03305</name>
</gene>
<dbReference type="AlphaFoldDB" id="A0A7X2N375"/>
<evidence type="ECO:0000256" key="1">
    <source>
        <dbReference type="SAM" id="Phobius"/>
    </source>
</evidence>
<name>A0A7X2N375_9FIRM</name>
<keyword evidence="1" id="KW-1133">Transmembrane helix</keyword>
<feature type="transmembrane region" description="Helical" evidence="1">
    <location>
        <begin position="14"/>
        <end position="32"/>
    </location>
</feature>
<feature type="transmembrane region" description="Helical" evidence="1">
    <location>
        <begin position="76"/>
        <end position="104"/>
    </location>
</feature>
<protein>
    <submittedName>
        <fullName evidence="2">ABC-2 transporter permease</fullName>
    </submittedName>
</protein>
<comment type="caution">
    <text evidence="2">The sequence shown here is derived from an EMBL/GenBank/DDBJ whole genome shotgun (WGS) entry which is preliminary data.</text>
</comment>
<evidence type="ECO:0000313" key="3">
    <source>
        <dbReference type="Proteomes" id="UP000470082"/>
    </source>
</evidence>
<keyword evidence="3" id="KW-1185">Reference proteome</keyword>